<organism evidence="1 2">
    <name type="scientific">Brevibacillus fluminis</name>
    <dbReference type="NCBI Taxonomy" id="511487"/>
    <lineage>
        <taxon>Bacteria</taxon>
        <taxon>Bacillati</taxon>
        <taxon>Bacillota</taxon>
        <taxon>Bacilli</taxon>
        <taxon>Bacillales</taxon>
        <taxon>Paenibacillaceae</taxon>
        <taxon>Brevibacillus</taxon>
    </lineage>
</organism>
<dbReference type="EMBL" id="RHHQ01000008">
    <property type="protein sequence ID" value="RNB89609.1"/>
    <property type="molecule type" value="Genomic_DNA"/>
</dbReference>
<proteinExistence type="predicted"/>
<dbReference type="OrthoDB" id="2665416at2"/>
<comment type="caution">
    <text evidence="1">The sequence shown here is derived from an EMBL/GenBank/DDBJ whole genome shotgun (WGS) entry which is preliminary data.</text>
</comment>
<dbReference type="AlphaFoldDB" id="A0A3M8DQ18"/>
<evidence type="ECO:0000313" key="1">
    <source>
        <dbReference type="EMBL" id="RNB89609.1"/>
    </source>
</evidence>
<name>A0A3M8DQ18_9BACL</name>
<reference evidence="1 2" key="1">
    <citation type="submission" date="2018-10" db="EMBL/GenBank/DDBJ databases">
        <title>Phylogenomics of Brevibacillus.</title>
        <authorList>
            <person name="Dunlap C."/>
        </authorList>
    </citation>
    <scope>NUCLEOTIDE SEQUENCE [LARGE SCALE GENOMIC DNA]</scope>
    <source>
        <strain evidence="1 2">JCM 15716</strain>
    </source>
</reference>
<accession>A0A3M8DQ18</accession>
<dbReference type="RefSeq" id="WP_122917865.1">
    <property type="nucleotide sequence ID" value="NZ_RHHQ01000008.1"/>
</dbReference>
<keyword evidence="2" id="KW-1185">Reference proteome</keyword>
<dbReference type="Proteomes" id="UP000271031">
    <property type="component" value="Unassembled WGS sequence"/>
</dbReference>
<sequence>MSFYEKIKGIFLLGILICFIVIAQKPDPSFSYNSPAITIPDIPDSSNASVIQLDKNKIAFVDTRNGSRTFGKIIVLEFNETTKRFTQVASYTASFDMEFQ</sequence>
<protein>
    <submittedName>
        <fullName evidence="1">Uncharacterized protein</fullName>
    </submittedName>
</protein>
<evidence type="ECO:0000313" key="2">
    <source>
        <dbReference type="Proteomes" id="UP000271031"/>
    </source>
</evidence>
<gene>
    <name evidence="1" type="ORF">EDM56_10500</name>
</gene>